<protein>
    <submittedName>
        <fullName evidence="6">Dipeptide ABC transporter ATP-binding protein</fullName>
    </submittedName>
</protein>
<evidence type="ECO:0000313" key="6">
    <source>
        <dbReference type="EMBL" id="GAA5179978.1"/>
    </source>
</evidence>
<gene>
    <name evidence="6" type="ORF">GCM10023322_11230</name>
</gene>
<accession>A0ABP9RL64</accession>
<organism evidence="6 7">
    <name type="scientific">Rugosimonospora acidiphila</name>
    <dbReference type="NCBI Taxonomy" id="556531"/>
    <lineage>
        <taxon>Bacteria</taxon>
        <taxon>Bacillati</taxon>
        <taxon>Actinomycetota</taxon>
        <taxon>Actinomycetes</taxon>
        <taxon>Micromonosporales</taxon>
        <taxon>Micromonosporaceae</taxon>
        <taxon>Rugosimonospora</taxon>
    </lineage>
</organism>
<evidence type="ECO:0000256" key="3">
    <source>
        <dbReference type="ARBA" id="ARBA00022741"/>
    </source>
</evidence>
<evidence type="ECO:0000256" key="2">
    <source>
        <dbReference type="ARBA" id="ARBA00022448"/>
    </source>
</evidence>
<dbReference type="Proteomes" id="UP001501570">
    <property type="component" value="Unassembled WGS sequence"/>
</dbReference>
<keyword evidence="3" id="KW-0547">Nucleotide-binding</keyword>
<keyword evidence="4 6" id="KW-0067">ATP-binding</keyword>
<dbReference type="PROSITE" id="PS50893">
    <property type="entry name" value="ABC_TRANSPORTER_2"/>
    <property type="match status" value="1"/>
</dbReference>
<dbReference type="InterPro" id="IPR017871">
    <property type="entry name" value="ABC_transporter-like_CS"/>
</dbReference>
<dbReference type="NCBIfam" id="TIGR01727">
    <property type="entry name" value="oligo_HPY"/>
    <property type="match status" value="1"/>
</dbReference>
<dbReference type="SMART" id="SM00382">
    <property type="entry name" value="AAA"/>
    <property type="match status" value="1"/>
</dbReference>
<dbReference type="InterPro" id="IPR050319">
    <property type="entry name" value="ABC_transp_ATP-bind"/>
</dbReference>
<comment type="caution">
    <text evidence="6">The sequence shown here is derived from an EMBL/GenBank/DDBJ whole genome shotgun (WGS) entry which is preliminary data.</text>
</comment>
<proteinExistence type="inferred from homology"/>
<dbReference type="InterPro" id="IPR013563">
    <property type="entry name" value="Oligopep_ABC_C"/>
</dbReference>
<evidence type="ECO:0000259" key="5">
    <source>
        <dbReference type="PROSITE" id="PS50893"/>
    </source>
</evidence>
<dbReference type="InterPro" id="IPR003593">
    <property type="entry name" value="AAA+_ATPase"/>
</dbReference>
<dbReference type="CDD" id="cd03257">
    <property type="entry name" value="ABC_NikE_OppD_transporters"/>
    <property type="match status" value="1"/>
</dbReference>
<sequence length="322" mass="34938">MLRATNLTKEYPVRGGENVVQALAGVSLELGEGETLGIVGESGSGKSTLAKLLVRLEDPTSGTVELDGVDLTKLRGKALREQRQRIQMLFQDPYSSLNPRQRVGAILTEVLGVHRLAGDARGRARRVGELLELVGLDPRLAQRYPHELSGGQRQRVGIARALAVEPKVLLLDEPVSALDVSVRAEIMNLLDDLRRDLRLSYVFISHDVSMVRHISDRVAVLYLGRVVELGDWKSVLDQSAHPYTVALGAAVPVPDPTLAEPIHATVIGEVPDPANPPSGCPFHPRCPLAEDVCLRTEPKLLSLRPSHEVACHVAIRDAVPAA</sequence>
<evidence type="ECO:0000256" key="1">
    <source>
        <dbReference type="ARBA" id="ARBA00005417"/>
    </source>
</evidence>
<reference evidence="7" key="1">
    <citation type="journal article" date="2019" name="Int. J. Syst. Evol. Microbiol.">
        <title>The Global Catalogue of Microorganisms (GCM) 10K type strain sequencing project: providing services to taxonomists for standard genome sequencing and annotation.</title>
        <authorList>
            <consortium name="The Broad Institute Genomics Platform"/>
            <consortium name="The Broad Institute Genome Sequencing Center for Infectious Disease"/>
            <person name="Wu L."/>
            <person name="Ma J."/>
        </authorList>
    </citation>
    <scope>NUCLEOTIDE SEQUENCE [LARGE SCALE GENOMIC DNA]</scope>
    <source>
        <strain evidence="7">JCM 18304</strain>
    </source>
</reference>
<dbReference type="Gene3D" id="3.40.50.300">
    <property type="entry name" value="P-loop containing nucleotide triphosphate hydrolases"/>
    <property type="match status" value="1"/>
</dbReference>
<dbReference type="GO" id="GO:0005524">
    <property type="term" value="F:ATP binding"/>
    <property type="evidence" value="ECO:0007669"/>
    <property type="project" value="UniProtKB-KW"/>
</dbReference>
<dbReference type="PROSITE" id="PS00211">
    <property type="entry name" value="ABC_TRANSPORTER_1"/>
    <property type="match status" value="1"/>
</dbReference>
<dbReference type="Pfam" id="PF00005">
    <property type="entry name" value="ABC_tran"/>
    <property type="match status" value="1"/>
</dbReference>
<dbReference type="Pfam" id="PF08352">
    <property type="entry name" value="oligo_HPY"/>
    <property type="match status" value="1"/>
</dbReference>
<feature type="domain" description="ABC transporter" evidence="5">
    <location>
        <begin position="2"/>
        <end position="248"/>
    </location>
</feature>
<dbReference type="InterPro" id="IPR027417">
    <property type="entry name" value="P-loop_NTPase"/>
</dbReference>
<evidence type="ECO:0000256" key="4">
    <source>
        <dbReference type="ARBA" id="ARBA00022840"/>
    </source>
</evidence>
<dbReference type="EMBL" id="BAABJQ010000003">
    <property type="protein sequence ID" value="GAA5179978.1"/>
    <property type="molecule type" value="Genomic_DNA"/>
</dbReference>
<dbReference type="InterPro" id="IPR003439">
    <property type="entry name" value="ABC_transporter-like_ATP-bd"/>
</dbReference>
<keyword evidence="7" id="KW-1185">Reference proteome</keyword>
<dbReference type="SUPFAM" id="SSF52540">
    <property type="entry name" value="P-loop containing nucleoside triphosphate hydrolases"/>
    <property type="match status" value="1"/>
</dbReference>
<keyword evidence="2" id="KW-0813">Transport</keyword>
<name>A0ABP9RL64_9ACTN</name>
<dbReference type="PANTHER" id="PTHR43776:SF7">
    <property type="entry name" value="D,D-DIPEPTIDE TRANSPORT ATP-BINDING PROTEIN DDPF-RELATED"/>
    <property type="match status" value="1"/>
</dbReference>
<comment type="similarity">
    <text evidence="1">Belongs to the ABC transporter superfamily.</text>
</comment>
<evidence type="ECO:0000313" key="7">
    <source>
        <dbReference type="Proteomes" id="UP001501570"/>
    </source>
</evidence>
<dbReference type="PANTHER" id="PTHR43776">
    <property type="entry name" value="TRANSPORT ATP-BINDING PROTEIN"/>
    <property type="match status" value="1"/>
</dbReference>